<reference evidence="1 2" key="1">
    <citation type="journal article" date="2022" name="Plant J.">
        <title>Chromosome-level genome of Camellia lanceoleosa provides a valuable resource for understanding genome evolution and self-incompatibility.</title>
        <authorList>
            <person name="Gong W."/>
            <person name="Xiao S."/>
            <person name="Wang L."/>
            <person name="Liao Z."/>
            <person name="Chang Y."/>
            <person name="Mo W."/>
            <person name="Hu G."/>
            <person name="Li W."/>
            <person name="Zhao G."/>
            <person name="Zhu H."/>
            <person name="Hu X."/>
            <person name="Ji K."/>
            <person name="Xiang X."/>
            <person name="Song Q."/>
            <person name="Yuan D."/>
            <person name="Jin S."/>
            <person name="Zhang L."/>
        </authorList>
    </citation>
    <scope>NUCLEOTIDE SEQUENCE [LARGE SCALE GENOMIC DNA]</scope>
    <source>
        <strain evidence="1">SQ_2022a</strain>
    </source>
</reference>
<dbReference type="EMBL" id="CM045769">
    <property type="protein sequence ID" value="KAI7994751.1"/>
    <property type="molecule type" value="Genomic_DNA"/>
</dbReference>
<accession>A0ACC0G127</accession>
<evidence type="ECO:0000313" key="2">
    <source>
        <dbReference type="Proteomes" id="UP001060215"/>
    </source>
</evidence>
<organism evidence="1 2">
    <name type="scientific">Camellia lanceoleosa</name>
    <dbReference type="NCBI Taxonomy" id="1840588"/>
    <lineage>
        <taxon>Eukaryota</taxon>
        <taxon>Viridiplantae</taxon>
        <taxon>Streptophyta</taxon>
        <taxon>Embryophyta</taxon>
        <taxon>Tracheophyta</taxon>
        <taxon>Spermatophyta</taxon>
        <taxon>Magnoliopsida</taxon>
        <taxon>eudicotyledons</taxon>
        <taxon>Gunneridae</taxon>
        <taxon>Pentapetalae</taxon>
        <taxon>asterids</taxon>
        <taxon>Ericales</taxon>
        <taxon>Theaceae</taxon>
        <taxon>Camellia</taxon>
    </lineage>
</organism>
<comment type="caution">
    <text evidence="1">The sequence shown here is derived from an EMBL/GenBank/DDBJ whole genome shotgun (WGS) entry which is preliminary data.</text>
</comment>
<sequence>MGIKRGPSGVPHCQFEVRRSERESLEALKMEARSSSGSVAIWIWMGLIVGILGLWKVLNWLWLKPKKLERLLRKQGLHGNPYRLFYGDIKDMTSITRQACSKPLHLHDNNVLPRVLPFHHHIANKYGKKCVIWKGMTPTVMIMEPQLIEEIFLKNNNFKKPTPSPTLSLLLSGLAGYEGEKWAKHRRIMNPAFYLEKLKHMLPAMHVCCTEMMSKWEELVSEKGGSCELDVSPHLQNLAANVIAQTAFGSSYEEGRRIFELQMQLASLVFRLSQSMIFPGRRFLPTKINKRIKAINNEVQILVRGVINEREKAMKLGGAGDEDLLSVLLKANLREIKEHGNKNAGMSIDDVIKECKLMYFVGQETTAQLLVWAMIMLSLHPNWQTRAREEVRQVFGNNKPEYNGINHLKIVTMILNEILRLYPPAIMMSRVNHKETMLGDMVIPCGTEIMVPILFVHHDRDLWGEDSEQFNPERFSEGVAKATNKQASFLPFGWGPRICIGNNFAMLEAKMALVMILQNFSFELSPSYTHAPFFRVTLQPQNGAHIILHKI</sequence>
<keyword evidence="2" id="KW-1185">Reference proteome</keyword>
<evidence type="ECO:0000313" key="1">
    <source>
        <dbReference type="EMBL" id="KAI7994751.1"/>
    </source>
</evidence>
<protein>
    <submittedName>
        <fullName evidence="1">Uncharacterized protein</fullName>
    </submittedName>
</protein>
<name>A0ACC0G127_9ERIC</name>
<dbReference type="Proteomes" id="UP001060215">
    <property type="component" value="Chromosome 12"/>
</dbReference>
<proteinExistence type="predicted"/>
<gene>
    <name evidence="1" type="ORF">LOK49_LG11G01653</name>
</gene>